<dbReference type="InterPro" id="IPR029044">
    <property type="entry name" value="Nucleotide-diphossugar_trans"/>
</dbReference>
<evidence type="ECO:0000259" key="9">
    <source>
        <dbReference type="Pfam" id="PF02709"/>
    </source>
</evidence>
<evidence type="ECO:0000256" key="1">
    <source>
        <dbReference type="ARBA" id="ARBA00004323"/>
    </source>
</evidence>
<name>A0A7J6M2E3_PEROL</name>
<dbReference type="GO" id="GO:0006493">
    <property type="term" value="P:protein O-linked glycosylation"/>
    <property type="evidence" value="ECO:0007669"/>
    <property type="project" value="TreeGrafter"/>
</dbReference>
<keyword evidence="3" id="KW-0430">Lectin</keyword>
<evidence type="ECO:0000259" key="7">
    <source>
        <dbReference type="Pfam" id="PF00535"/>
    </source>
</evidence>
<dbReference type="InterPro" id="IPR027791">
    <property type="entry name" value="Galactosyl_T_C"/>
</dbReference>
<dbReference type="PROSITE" id="PS50231">
    <property type="entry name" value="RICIN_B_LECTIN"/>
    <property type="match status" value="2"/>
</dbReference>
<dbReference type="EMBL" id="JABANN010000235">
    <property type="protein sequence ID" value="KAF4665340.1"/>
    <property type="molecule type" value="Genomic_DNA"/>
</dbReference>
<dbReference type="Gene3D" id="2.80.10.50">
    <property type="match status" value="1"/>
</dbReference>
<evidence type="ECO:0000256" key="2">
    <source>
        <dbReference type="ARBA" id="ARBA00022679"/>
    </source>
</evidence>
<comment type="subcellular location">
    <subcellularLocation>
        <location evidence="1">Golgi apparatus membrane</location>
        <topology evidence="1">Single-pass type II membrane protein</topology>
    </subcellularLocation>
</comment>
<evidence type="ECO:0000259" key="8">
    <source>
        <dbReference type="Pfam" id="PF00652"/>
    </source>
</evidence>
<evidence type="ECO:0000256" key="3">
    <source>
        <dbReference type="ARBA" id="ARBA00022734"/>
    </source>
</evidence>
<dbReference type="Pfam" id="PF00535">
    <property type="entry name" value="Glycos_transf_2"/>
    <property type="match status" value="1"/>
</dbReference>
<sequence length="1635" mass="178138">MSCSCKCAGVLFGFTIIPHYSILFSTVPPRKKKVILERGSLHEHEKSIIVGRKLGANNFAAGGQALAGGFLYQPKISVVLPCANEGEFMVKTVKSVNEATPANILQEVVVVDDGSTPPLNTLLTEEEQKELKIKWVRHSSFTGLINAKSKGAAEATGDIIIFLDCHVKPAEDWFNPIVKQIRTNYKRVVVPTITNLDPDTWEEHRTGSGMAKCYLTWDADFKWFTDEDKYVPIMSGGLLAMSRRWWNETGGYDTRMIGWGGENIDQSLRIWLCGGEIVNAPDSYVAHMWRVASNPKTRPRYTVPGGAVVTNRYRAASAWFDEWLEKLETFPAFSGFKTGAMAKPDISNILEIKENLKCKPFAWFLYRFRALYFDAGLVPRQVFHLKDDSSGMCLEARGSTNIVLTPCSDTSKGQLWHHGNRDGNKCCSGFRNWNTDQCLSGNGIGQDVSTNVCSTYGEFYDQWIKLEQNQLKLYSSNPRARRTGCIGTEREKGAHVSIEDCGTSGFKQSFRVDPRHKGIVEVESGECLTASGDHLELLPCEVDPETGRVFGEQSITLAKLSSGRFQLKAAEIGDAPLCADSSSGTKLVLYTCYNPKMRNYNQEWTFSETSSELGSPIKFGESKCMSVQAGVKTTREPYPATDNCLRPSHAVCYDNESGAIAIHLFRGQLFVIDIDSILRSKQGGGGSPVAGQAYRMDSVPDAIDMCMLPPREGKEKKCVTLAVLFNEEPISSELKIIFYQLDTEEKTLELASQDTYPKIDVTERQVKRILPSSWQELIAVGPRTISKYHIDQGKYSDDFITTKLTTEVAIDSGAGKWFLVDDEGWLHTLNKSESLEGGEDLSRYYVGDTRKGKSGKRRRAGSARQRGKSSVAGKGPSGSTGKSSLVLETLGPVSKGASSAVAVLLDGKLIFVASDVGDAHRLCRIYPQPYLDTASYVRTIHAELSLSPILDIQLDGKRRQDMLMVTGRDEASAVRWVDVASSPPVLVHSTDAPEKRRFVVAAGDGNSLITIDDRGQPWIHQMANGGRVESSQVSFGRPLLGASCVAYDSDSGMLAVGLWPKIGEESSLPYLMLKEVQHKQGRGRFRNPLEIPLGSAKAEASVPRSIVVTSARSVGLTSQSGVVVVCGLGDGRVVVWSESAEAPGWTVREVDVGGIRPVVLTKLPSIHGLFVRGSYPYLLTADDAGKELILRNVNPLEGGASIECAVELDDDAFAVTGGQSGQQTAVLAVVTSEPSLTFAALTPDEPCELQTRHRPVGGGQTAMRVEHVTGDIYAVSTITVGAHKGLADKENTPDNDGDGSASSSSTVRLVNGSSLREMCSIPAKEREYDVTMGDDDDDDDEQSGCTVEVSSLATFDLGDAGDSGIVYLCVGSCVVSGPAQPPEIDEAEPSKGFVKVYRIDPTASLLGGADAKVCERVTVIEVTGVPYQMASLVDEGSSKPFLLCTVNNVVEVYAVEQEPEGGLRLGIVTKRHLHIASIFMQVQGNNVAVGDMTRGVTLLQFDPKSSSLSELARYEFSLWPTALQFLSNGKILVADDRFNIFLMERQREIGKSHSGSPGYSLQTVGQLHLGLLVNCIRPGSLRSTTTTPNRSDEEGDQFLLCTIEGALVSLKSIENSAVERMLQIQHAVQVNIQKQ</sequence>
<feature type="region of interest" description="Disordered" evidence="6">
    <location>
        <begin position="846"/>
        <end position="883"/>
    </location>
</feature>
<dbReference type="SUPFAM" id="SSF50370">
    <property type="entry name" value="Ricin B-like lectins"/>
    <property type="match status" value="2"/>
</dbReference>
<proteinExistence type="predicted"/>
<dbReference type="SUPFAM" id="SSF63829">
    <property type="entry name" value="Calcium-dependent phosphotriesterase"/>
    <property type="match status" value="1"/>
</dbReference>
<evidence type="ECO:0000256" key="5">
    <source>
        <dbReference type="ARBA" id="ARBA00023157"/>
    </source>
</evidence>
<dbReference type="Pfam" id="PF02709">
    <property type="entry name" value="Glyco_transf_7C"/>
    <property type="match status" value="1"/>
</dbReference>
<dbReference type="GO" id="GO:0003676">
    <property type="term" value="F:nucleic acid binding"/>
    <property type="evidence" value="ECO:0007669"/>
    <property type="project" value="InterPro"/>
</dbReference>
<feature type="domain" description="RSE1/DDB1/CPSF1 C-terminal" evidence="10">
    <location>
        <begin position="1350"/>
        <end position="1631"/>
    </location>
</feature>
<dbReference type="Pfam" id="PF00652">
    <property type="entry name" value="Ricin_B_lectin"/>
    <property type="match status" value="1"/>
</dbReference>
<accession>A0A7J6M2E3</accession>
<organism evidence="11 12">
    <name type="scientific">Perkinsus olseni</name>
    <name type="common">Perkinsus atlanticus</name>
    <dbReference type="NCBI Taxonomy" id="32597"/>
    <lineage>
        <taxon>Eukaryota</taxon>
        <taxon>Sar</taxon>
        <taxon>Alveolata</taxon>
        <taxon>Perkinsozoa</taxon>
        <taxon>Perkinsea</taxon>
        <taxon>Perkinsida</taxon>
        <taxon>Perkinsidae</taxon>
        <taxon>Perkinsus</taxon>
    </lineage>
</organism>
<keyword evidence="2" id="KW-0808">Transferase</keyword>
<gene>
    <name evidence="11" type="ORF">FOL46_003727</name>
</gene>
<dbReference type="InterPro" id="IPR001173">
    <property type="entry name" value="Glyco_trans_2-like"/>
</dbReference>
<dbReference type="GO" id="GO:0000139">
    <property type="term" value="C:Golgi membrane"/>
    <property type="evidence" value="ECO:0007669"/>
    <property type="project" value="UniProtKB-SubCell"/>
</dbReference>
<feature type="non-terminal residue" evidence="11">
    <location>
        <position position="1"/>
    </location>
</feature>
<dbReference type="GO" id="GO:0004653">
    <property type="term" value="F:polypeptide N-acetylgalactosaminyltransferase activity"/>
    <property type="evidence" value="ECO:0007669"/>
    <property type="project" value="TreeGrafter"/>
</dbReference>
<keyword evidence="4" id="KW-0333">Golgi apparatus</keyword>
<dbReference type="InterPro" id="IPR015943">
    <property type="entry name" value="WD40/YVTN_repeat-like_dom_sf"/>
</dbReference>
<feature type="domain" description="Galactosyltransferase C-terminal" evidence="9">
    <location>
        <begin position="235"/>
        <end position="281"/>
    </location>
</feature>
<dbReference type="PANTHER" id="PTHR11675">
    <property type="entry name" value="N-ACETYLGALACTOSAMINYLTRANSFERASE"/>
    <property type="match status" value="1"/>
</dbReference>
<reference evidence="11 12" key="1">
    <citation type="submission" date="2020-04" db="EMBL/GenBank/DDBJ databases">
        <title>Perkinsus olseni comparative genomics.</title>
        <authorList>
            <person name="Bogema D.R."/>
        </authorList>
    </citation>
    <scope>NUCLEOTIDE SEQUENCE [LARGE SCALE GENOMIC DNA]</scope>
    <source>
        <strain evidence="11">ATCC PRA-31</strain>
    </source>
</reference>
<evidence type="ECO:0000256" key="4">
    <source>
        <dbReference type="ARBA" id="ARBA00023034"/>
    </source>
</evidence>
<feature type="region of interest" description="Disordered" evidence="6">
    <location>
        <begin position="1285"/>
        <end position="1308"/>
    </location>
</feature>
<evidence type="ECO:0000313" key="11">
    <source>
        <dbReference type="EMBL" id="KAF4665340.1"/>
    </source>
</evidence>
<comment type="caution">
    <text evidence="11">The sequence shown here is derived from an EMBL/GenBank/DDBJ whole genome shotgun (WGS) entry which is preliminary data.</text>
</comment>
<dbReference type="PANTHER" id="PTHR11675:SF126">
    <property type="entry name" value="RICIN B LECTIN DOMAIN-CONTAINING PROTEIN"/>
    <property type="match status" value="1"/>
</dbReference>
<dbReference type="InterPro" id="IPR004871">
    <property type="entry name" value="RSE1/DDB1/CPSF1_C"/>
</dbReference>
<evidence type="ECO:0000256" key="6">
    <source>
        <dbReference type="SAM" id="MobiDB-lite"/>
    </source>
</evidence>
<dbReference type="SUPFAM" id="SSF53448">
    <property type="entry name" value="Nucleotide-diphospho-sugar transferases"/>
    <property type="match status" value="1"/>
</dbReference>
<feature type="domain" description="Ricin B lectin" evidence="8">
    <location>
        <begin position="431"/>
        <end position="534"/>
    </location>
</feature>
<dbReference type="Gene3D" id="3.90.550.10">
    <property type="entry name" value="Spore Coat Polysaccharide Biosynthesis Protein SpsA, Chain A"/>
    <property type="match status" value="1"/>
</dbReference>
<dbReference type="Proteomes" id="UP000572268">
    <property type="component" value="Unassembled WGS sequence"/>
</dbReference>
<evidence type="ECO:0000313" key="12">
    <source>
        <dbReference type="Proteomes" id="UP000572268"/>
    </source>
</evidence>
<dbReference type="CDD" id="cd00161">
    <property type="entry name" value="beta-trefoil_Ricin-like"/>
    <property type="match status" value="1"/>
</dbReference>
<dbReference type="InterPro" id="IPR000772">
    <property type="entry name" value="Ricin_B_lectin"/>
</dbReference>
<feature type="compositionally biased region" description="Basic residues" evidence="6">
    <location>
        <begin position="852"/>
        <end position="867"/>
    </location>
</feature>
<keyword evidence="5" id="KW-1015">Disulfide bond</keyword>
<dbReference type="InterPro" id="IPR035992">
    <property type="entry name" value="Ricin_B-like_lectins"/>
</dbReference>
<dbReference type="GO" id="GO:0030246">
    <property type="term" value="F:carbohydrate binding"/>
    <property type="evidence" value="ECO:0007669"/>
    <property type="project" value="UniProtKB-KW"/>
</dbReference>
<protein>
    <submittedName>
        <fullName evidence="11">Uncharacterized protein</fullName>
    </submittedName>
</protein>
<dbReference type="GO" id="GO:0005634">
    <property type="term" value="C:nucleus"/>
    <property type="evidence" value="ECO:0007669"/>
    <property type="project" value="InterPro"/>
</dbReference>
<dbReference type="Gene3D" id="2.130.10.10">
    <property type="entry name" value="YVTN repeat-like/Quinoprotein amine dehydrogenase"/>
    <property type="match status" value="2"/>
</dbReference>
<evidence type="ECO:0000259" key="10">
    <source>
        <dbReference type="Pfam" id="PF03178"/>
    </source>
</evidence>
<feature type="domain" description="Glycosyltransferase 2-like" evidence="7">
    <location>
        <begin position="77"/>
        <end position="207"/>
    </location>
</feature>
<dbReference type="Pfam" id="PF03178">
    <property type="entry name" value="CPSF_A"/>
    <property type="match status" value="1"/>
</dbReference>
<feature type="compositionally biased region" description="Low complexity" evidence="6">
    <location>
        <begin position="868"/>
        <end position="883"/>
    </location>
</feature>
<dbReference type="SUPFAM" id="SSF75011">
    <property type="entry name" value="3-carboxy-cis,cis-mucoante lactonizing enzyme"/>
    <property type="match status" value="1"/>
</dbReference>